<dbReference type="OrthoDB" id="7873410at2"/>
<dbReference type="AlphaFoldDB" id="A0A1H3DCN2"/>
<organism evidence="1 2">
    <name type="scientific">Ruegeria halocynthiae</name>
    <dbReference type="NCBI Taxonomy" id="985054"/>
    <lineage>
        <taxon>Bacteria</taxon>
        <taxon>Pseudomonadati</taxon>
        <taxon>Pseudomonadota</taxon>
        <taxon>Alphaproteobacteria</taxon>
        <taxon>Rhodobacterales</taxon>
        <taxon>Roseobacteraceae</taxon>
        <taxon>Ruegeria</taxon>
    </lineage>
</organism>
<protein>
    <submittedName>
        <fullName evidence="1">Uncharacterized protein</fullName>
    </submittedName>
</protein>
<dbReference type="RefSeq" id="WP_074738216.1">
    <property type="nucleotide sequence ID" value="NZ_FNNP01000008.1"/>
</dbReference>
<accession>A0A1H3DCN2</accession>
<proteinExistence type="predicted"/>
<dbReference type="STRING" id="985054.SAMN05444358_10865"/>
<dbReference type="EMBL" id="FNNP01000008">
    <property type="protein sequence ID" value="SDX64213.1"/>
    <property type="molecule type" value="Genomic_DNA"/>
</dbReference>
<sequence>MFDAYPDGKIEADSEQFAQMSGIARSRLAEVNGIPGAGLGSMFRRHLALSRLNAQLSFYGWAIRKDGTLFEVPVRGGPAKLRKEDGSNPLPGSVEEINEHARIMYTETGKLFDPTTGRRLPNSERHRFGIV</sequence>
<gene>
    <name evidence="1" type="ORF">SAMN05444358_10865</name>
</gene>
<name>A0A1H3DCN2_9RHOB</name>
<dbReference type="Proteomes" id="UP000183400">
    <property type="component" value="Unassembled WGS sequence"/>
</dbReference>
<keyword evidence="2" id="KW-1185">Reference proteome</keyword>
<evidence type="ECO:0000313" key="2">
    <source>
        <dbReference type="Proteomes" id="UP000183400"/>
    </source>
</evidence>
<evidence type="ECO:0000313" key="1">
    <source>
        <dbReference type="EMBL" id="SDX64213.1"/>
    </source>
</evidence>
<reference evidence="2" key="1">
    <citation type="submission" date="2016-10" db="EMBL/GenBank/DDBJ databases">
        <authorList>
            <person name="Varghese N."/>
            <person name="Submissions S."/>
        </authorList>
    </citation>
    <scope>NUCLEOTIDE SEQUENCE [LARGE SCALE GENOMIC DNA]</scope>
    <source>
        <strain evidence="2">DSM 27839</strain>
    </source>
</reference>